<dbReference type="GO" id="GO:0046872">
    <property type="term" value="F:metal ion binding"/>
    <property type="evidence" value="ECO:0007669"/>
    <property type="project" value="UniProtKB-KW"/>
</dbReference>
<dbReference type="InterPro" id="IPR044528">
    <property type="entry name" value="POD-like_MBL-fold"/>
</dbReference>
<evidence type="ECO:0000256" key="3">
    <source>
        <dbReference type="ARBA" id="ARBA00022723"/>
    </source>
</evidence>
<keyword evidence="5" id="KW-0223">Dioxygenase</keyword>
<dbReference type="PROSITE" id="PS50206">
    <property type="entry name" value="RHODANESE_3"/>
    <property type="match status" value="1"/>
</dbReference>
<dbReference type="EMBL" id="FWZT01000003">
    <property type="protein sequence ID" value="SMF02616.1"/>
    <property type="molecule type" value="Genomic_DNA"/>
</dbReference>
<dbReference type="InterPro" id="IPR036873">
    <property type="entry name" value="Rhodanese-like_dom_sf"/>
</dbReference>
<accession>A0A1Y6BGL5</accession>
<evidence type="ECO:0000259" key="9">
    <source>
        <dbReference type="PROSITE" id="PS50206"/>
    </source>
</evidence>
<evidence type="ECO:0000256" key="1">
    <source>
        <dbReference type="ARBA" id="ARBA00001954"/>
    </source>
</evidence>
<dbReference type="InterPro" id="IPR036866">
    <property type="entry name" value="RibonucZ/Hydroxyglut_hydro"/>
</dbReference>
<proteinExistence type="inferred from homology"/>
<keyword evidence="4" id="KW-0809">Transit peptide</keyword>
<dbReference type="Gene3D" id="3.40.250.10">
    <property type="entry name" value="Rhodanese-like domain"/>
    <property type="match status" value="1"/>
</dbReference>
<dbReference type="PANTHER" id="PTHR43084">
    <property type="entry name" value="PERSULFIDE DIOXYGENASE ETHE1"/>
    <property type="match status" value="1"/>
</dbReference>
<dbReference type="Gene3D" id="3.60.15.10">
    <property type="entry name" value="Ribonuclease Z/Hydroxyacylglutathione hydrolase-like"/>
    <property type="match status" value="1"/>
</dbReference>
<dbReference type="AlphaFoldDB" id="A0A1Y6BGL5"/>
<dbReference type="SUPFAM" id="SSF52821">
    <property type="entry name" value="Rhodanese/Cell cycle control phosphatase"/>
    <property type="match status" value="1"/>
</dbReference>
<dbReference type="SUPFAM" id="SSF56281">
    <property type="entry name" value="Metallo-hydrolase/oxidoreductase"/>
    <property type="match status" value="1"/>
</dbReference>
<keyword evidence="6" id="KW-0007">Acetylation</keyword>
<comment type="cofactor">
    <cofactor evidence="1">
        <name>Fe(2+)</name>
        <dbReference type="ChEBI" id="CHEBI:29033"/>
    </cofactor>
</comment>
<gene>
    <name evidence="10" type="ORF">SAMN06296036_103278</name>
</gene>
<dbReference type="Proteomes" id="UP000192907">
    <property type="component" value="Unassembled WGS sequence"/>
</dbReference>
<dbReference type="SMART" id="SM00849">
    <property type="entry name" value="Lactamase_B"/>
    <property type="match status" value="1"/>
</dbReference>
<dbReference type="PANTHER" id="PTHR43084:SF1">
    <property type="entry name" value="PERSULFIDE DIOXYGENASE ETHE1, MITOCHONDRIAL"/>
    <property type="match status" value="1"/>
</dbReference>
<name>A0A1Y6BGL5_9BACT</name>
<evidence type="ECO:0000256" key="5">
    <source>
        <dbReference type="ARBA" id="ARBA00022964"/>
    </source>
</evidence>
<keyword evidence="7" id="KW-0560">Oxidoreductase</keyword>
<dbReference type="GO" id="GO:0050313">
    <property type="term" value="F:sulfur dioxygenase activity"/>
    <property type="evidence" value="ECO:0007669"/>
    <property type="project" value="InterPro"/>
</dbReference>
<evidence type="ECO:0000256" key="7">
    <source>
        <dbReference type="ARBA" id="ARBA00023002"/>
    </source>
</evidence>
<evidence type="ECO:0000256" key="6">
    <source>
        <dbReference type="ARBA" id="ARBA00022990"/>
    </source>
</evidence>
<dbReference type="InterPro" id="IPR051682">
    <property type="entry name" value="Mito_Persulfide_Diox"/>
</dbReference>
<keyword evidence="3" id="KW-0479">Metal-binding</keyword>
<protein>
    <submittedName>
        <fullName evidence="10">Glyoxylase, beta-lactamase superfamily II</fullName>
    </submittedName>
</protein>
<evidence type="ECO:0000256" key="2">
    <source>
        <dbReference type="ARBA" id="ARBA00006759"/>
    </source>
</evidence>
<dbReference type="GO" id="GO:0070813">
    <property type="term" value="P:hydrogen sulfide metabolic process"/>
    <property type="evidence" value="ECO:0007669"/>
    <property type="project" value="TreeGrafter"/>
</dbReference>
<keyword evidence="11" id="KW-1185">Reference proteome</keyword>
<dbReference type="CDD" id="cd07724">
    <property type="entry name" value="POD-like_MBL-fold"/>
    <property type="match status" value="1"/>
</dbReference>
<dbReference type="RefSeq" id="WP_132315865.1">
    <property type="nucleotide sequence ID" value="NZ_FWZT01000003.1"/>
</dbReference>
<sequence length="351" mass="38745">MIFRQLFEQESSTYTYLLADEASKDGVIIDPVVEMHRRDAALIRELGIKLIYSLDTHCHADHITGSWQLKEAFGCKIGLGSANRVNNVDNLFDNGETITFGKHSLKVLETPGHTDGCVSFVLDDQSRVFTGDSLLIRGCGRTDFQGGDPAKLYQSIQNQLFTLPEHCLVYPGHDYNGRCSSSIGEEKAFNPRIGGAASEKDFVGYMKHMKLPHPKKIAMALPANLNSGRIEGQEETVPQWAPLEHNFGGILQIDPQWLANNLDQVVVVDVRDDDEFNNELGHLPQALHIPLGQLEDSMSKLSKDKAIVTVCRSGRRSALASLALQKAGFEKVANLKDGMLAWTELGFPIAS</sequence>
<evidence type="ECO:0000313" key="11">
    <source>
        <dbReference type="Proteomes" id="UP000192907"/>
    </source>
</evidence>
<dbReference type="Pfam" id="PF00753">
    <property type="entry name" value="Lactamase_B"/>
    <property type="match status" value="1"/>
</dbReference>
<dbReference type="GO" id="GO:0006749">
    <property type="term" value="P:glutathione metabolic process"/>
    <property type="evidence" value="ECO:0007669"/>
    <property type="project" value="InterPro"/>
</dbReference>
<dbReference type="FunFam" id="3.60.15.10:FF:000013">
    <property type="entry name" value="Persulfide dioxygenase ETHE1, mitochondrial"/>
    <property type="match status" value="1"/>
</dbReference>
<evidence type="ECO:0000256" key="4">
    <source>
        <dbReference type="ARBA" id="ARBA00022946"/>
    </source>
</evidence>
<dbReference type="InterPro" id="IPR001763">
    <property type="entry name" value="Rhodanese-like_dom"/>
</dbReference>
<keyword evidence="8" id="KW-0408">Iron</keyword>
<comment type="similarity">
    <text evidence="2">Belongs to the metallo-beta-lactamase superfamily. Glyoxalase II family.</text>
</comment>
<dbReference type="InterPro" id="IPR001279">
    <property type="entry name" value="Metallo-B-lactamas"/>
</dbReference>
<dbReference type="SMART" id="SM00450">
    <property type="entry name" value="RHOD"/>
    <property type="match status" value="1"/>
</dbReference>
<feature type="domain" description="Rhodanese" evidence="9">
    <location>
        <begin position="261"/>
        <end position="351"/>
    </location>
</feature>
<evidence type="ECO:0000313" key="10">
    <source>
        <dbReference type="EMBL" id="SMF02616.1"/>
    </source>
</evidence>
<reference evidence="11" key="1">
    <citation type="submission" date="2017-04" db="EMBL/GenBank/DDBJ databases">
        <authorList>
            <person name="Varghese N."/>
            <person name="Submissions S."/>
        </authorList>
    </citation>
    <scope>NUCLEOTIDE SEQUENCE [LARGE SCALE GENOMIC DNA]</scope>
    <source>
        <strain evidence="11">RKEM611</strain>
    </source>
</reference>
<dbReference type="STRING" id="1513793.SAMN06296036_103278"/>
<organism evidence="10 11">
    <name type="scientific">Pseudobacteriovorax antillogorgiicola</name>
    <dbReference type="NCBI Taxonomy" id="1513793"/>
    <lineage>
        <taxon>Bacteria</taxon>
        <taxon>Pseudomonadati</taxon>
        <taxon>Bdellovibrionota</taxon>
        <taxon>Oligoflexia</taxon>
        <taxon>Oligoflexales</taxon>
        <taxon>Pseudobacteriovoracaceae</taxon>
        <taxon>Pseudobacteriovorax</taxon>
    </lineage>
</organism>
<evidence type="ECO:0000256" key="8">
    <source>
        <dbReference type="ARBA" id="ARBA00023004"/>
    </source>
</evidence>
<dbReference type="CDD" id="cd00158">
    <property type="entry name" value="RHOD"/>
    <property type="match status" value="1"/>
</dbReference>
<dbReference type="Pfam" id="PF00581">
    <property type="entry name" value="Rhodanese"/>
    <property type="match status" value="1"/>
</dbReference>
<dbReference type="OrthoDB" id="5293247at2"/>